<reference evidence="8" key="1">
    <citation type="journal article" date="2019" name="PLoS Negl. Trop. Dis.">
        <title>Revisiting the worldwide diversity of Leptospira species in the environment.</title>
        <authorList>
            <person name="Vincent A.T."/>
            <person name="Schiettekatte O."/>
            <person name="Bourhy P."/>
            <person name="Veyrier F.J."/>
            <person name="Picardeau M."/>
        </authorList>
    </citation>
    <scope>NUCLEOTIDE SEQUENCE [LARGE SCALE GENOMIC DNA]</scope>
    <source>
        <strain evidence="8">201702476</strain>
    </source>
</reference>
<dbReference type="AlphaFoldDB" id="A0A4R9K1Y5"/>
<comment type="pathway">
    <text evidence="1">Cofactor biosynthesis; thiamine diphosphate biosynthesis.</text>
</comment>
<sequence>MKRFPITLSIAGSDSGGGAGIQADLKTFTSLSTFGTTVMTCLTAQNPDGVAAIHEVPVTFIKSQMDAVLNYFPVSACKTGMLFSEGIISTVSDILSQNRKIRLVVDPVMIATSGAKLLQDDAIEAMKSKLIPLADIITPNLDEASHLLNRMIAEYDELGTAAKELYAMFKVPILLKGGHLKNAKEAIDILFDGQSMFEFKKPFIKNANTHGTGCTYSSAITSYLANGLSLQEAVGRAKDYIQNCIEDSIQTGKTTHLNHFPYR</sequence>
<accession>A0A4R9K1Y5</accession>
<evidence type="ECO:0000256" key="2">
    <source>
        <dbReference type="ARBA" id="ARBA00012135"/>
    </source>
</evidence>
<protein>
    <recommendedName>
        <fullName evidence="2">hydroxymethylpyrimidine kinase</fullName>
        <ecNumber evidence="2">2.7.1.49</ecNumber>
    </recommendedName>
</protein>
<evidence type="ECO:0000256" key="4">
    <source>
        <dbReference type="ARBA" id="ARBA00022741"/>
    </source>
</evidence>
<name>A0A4R9K1Y5_9LEPT</name>
<dbReference type="CDD" id="cd01169">
    <property type="entry name" value="HMPP_kinase"/>
    <property type="match status" value="1"/>
</dbReference>
<dbReference type="FunFam" id="3.40.1190.20:FF:000003">
    <property type="entry name" value="Phosphomethylpyrimidine kinase ThiD"/>
    <property type="match status" value="1"/>
</dbReference>
<keyword evidence="5 8" id="KW-0418">Kinase</keyword>
<keyword evidence="3 8" id="KW-0808">Transferase</keyword>
<dbReference type="GO" id="GO:0005829">
    <property type="term" value="C:cytosol"/>
    <property type="evidence" value="ECO:0007669"/>
    <property type="project" value="TreeGrafter"/>
</dbReference>
<dbReference type="GO" id="GO:0009228">
    <property type="term" value="P:thiamine biosynthetic process"/>
    <property type="evidence" value="ECO:0007669"/>
    <property type="project" value="InterPro"/>
</dbReference>
<dbReference type="Pfam" id="PF08543">
    <property type="entry name" value="Phos_pyr_kin"/>
    <property type="match status" value="1"/>
</dbReference>
<dbReference type="GO" id="GO:0008902">
    <property type="term" value="F:hydroxymethylpyrimidine kinase activity"/>
    <property type="evidence" value="ECO:0007669"/>
    <property type="project" value="UniProtKB-EC"/>
</dbReference>
<feature type="domain" description="Pyridoxamine kinase/Phosphomethylpyrimidine kinase" evidence="7">
    <location>
        <begin position="14"/>
        <end position="254"/>
    </location>
</feature>
<dbReference type="GO" id="GO:0005524">
    <property type="term" value="F:ATP binding"/>
    <property type="evidence" value="ECO:0007669"/>
    <property type="project" value="UniProtKB-KW"/>
</dbReference>
<dbReference type="EC" id="2.7.1.49" evidence="2"/>
<dbReference type="PANTHER" id="PTHR20858:SF17">
    <property type="entry name" value="HYDROXYMETHYLPYRIMIDINE_PHOSPHOMETHYLPYRIMIDINE KINASE THI20-RELATED"/>
    <property type="match status" value="1"/>
</dbReference>
<evidence type="ECO:0000259" key="7">
    <source>
        <dbReference type="Pfam" id="PF08543"/>
    </source>
</evidence>
<dbReference type="SUPFAM" id="SSF53613">
    <property type="entry name" value="Ribokinase-like"/>
    <property type="match status" value="1"/>
</dbReference>
<evidence type="ECO:0000256" key="5">
    <source>
        <dbReference type="ARBA" id="ARBA00022777"/>
    </source>
</evidence>
<comment type="caution">
    <text evidence="8">The sequence shown here is derived from an EMBL/GenBank/DDBJ whole genome shotgun (WGS) entry which is preliminary data.</text>
</comment>
<dbReference type="EMBL" id="RQGD01000025">
    <property type="protein sequence ID" value="TGL59171.1"/>
    <property type="molecule type" value="Genomic_DNA"/>
</dbReference>
<dbReference type="OrthoDB" id="9810880at2"/>
<evidence type="ECO:0000313" key="8">
    <source>
        <dbReference type="EMBL" id="TGL59171.1"/>
    </source>
</evidence>
<evidence type="ECO:0000256" key="3">
    <source>
        <dbReference type="ARBA" id="ARBA00022679"/>
    </source>
</evidence>
<evidence type="ECO:0000256" key="6">
    <source>
        <dbReference type="ARBA" id="ARBA00022840"/>
    </source>
</evidence>
<keyword evidence="4" id="KW-0547">Nucleotide-binding</keyword>
<dbReference type="RefSeq" id="WP_135623697.1">
    <property type="nucleotide sequence ID" value="NZ_RQGD01000025.1"/>
</dbReference>
<evidence type="ECO:0000313" key="9">
    <source>
        <dbReference type="Proteomes" id="UP000297693"/>
    </source>
</evidence>
<dbReference type="InterPro" id="IPR029056">
    <property type="entry name" value="Ribokinase-like"/>
</dbReference>
<organism evidence="8 9">
    <name type="scientific">Leptospira ognonensis</name>
    <dbReference type="NCBI Taxonomy" id="2484945"/>
    <lineage>
        <taxon>Bacteria</taxon>
        <taxon>Pseudomonadati</taxon>
        <taxon>Spirochaetota</taxon>
        <taxon>Spirochaetia</taxon>
        <taxon>Leptospirales</taxon>
        <taxon>Leptospiraceae</taxon>
        <taxon>Leptospira</taxon>
    </lineage>
</organism>
<gene>
    <name evidence="8" type="primary">thiD</name>
    <name evidence="8" type="ORF">EHQ58_09690</name>
</gene>
<dbReference type="InterPro" id="IPR013749">
    <property type="entry name" value="PM/HMP-P_kinase-1"/>
</dbReference>
<evidence type="ECO:0000256" key="1">
    <source>
        <dbReference type="ARBA" id="ARBA00004948"/>
    </source>
</evidence>
<dbReference type="Gene3D" id="3.40.1190.20">
    <property type="match status" value="1"/>
</dbReference>
<dbReference type="PANTHER" id="PTHR20858">
    <property type="entry name" value="PHOSPHOMETHYLPYRIMIDINE KINASE"/>
    <property type="match status" value="1"/>
</dbReference>
<dbReference type="Proteomes" id="UP000297693">
    <property type="component" value="Unassembled WGS sequence"/>
</dbReference>
<keyword evidence="6" id="KW-0067">ATP-binding</keyword>
<dbReference type="NCBIfam" id="TIGR00097">
    <property type="entry name" value="HMP-P_kinase"/>
    <property type="match status" value="1"/>
</dbReference>
<dbReference type="InterPro" id="IPR004399">
    <property type="entry name" value="HMP/HMP-P_kinase_dom"/>
</dbReference>
<proteinExistence type="predicted"/>
<dbReference type="GO" id="GO:0008972">
    <property type="term" value="F:phosphomethylpyrimidine kinase activity"/>
    <property type="evidence" value="ECO:0007669"/>
    <property type="project" value="InterPro"/>
</dbReference>
<keyword evidence="9" id="KW-1185">Reference proteome</keyword>